<sequence>MPDGANAYPAYSLQRELFCVFVFARVGPVSVSATGQLS</sequence>
<dbReference type="AlphaFoldDB" id="A0A6C8F8D9"/>
<gene>
    <name evidence="1" type="ORF">SeV_B2028</name>
</gene>
<organism evidence="1 2">
    <name type="scientific">Salmonella virchow (strain SL491)</name>
    <dbReference type="NCBI Taxonomy" id="465517"/>
    <lineage>
        <taxon>Bacteria</taxon>
        <taxon>Pseudomonadati</taxon>
        <taxon>Pseudomonadota</taxon>
        <taxon>Gammaproteobacteria</taxon>
        <taxon>Enterobacterales</taxon>
        <taxon>Enterobacteriaceae</taxon>
        <taxon>Salmonella</taxon>
    </lineage>
</organism>
<comment type="caution">
    <text evidence="1">The sequence shown here is derived from an EMBL/GenBank/DDBJ whole genome shotgun (WGS) entry which is preliminary data.</text>
</comment>
<name>A0A6C8F8D9_SALV4</name>
<protein>
    <submittedName>
        <fullName evidence="1">Uncharacterized protein</fullName>
    </submittedName>
</protein>
<dbReference type="EMBL" id="ABFH02000001">
    <property type="protein sequence ID" value="EDZ04790.1"/>
    <property type="molecule type" value="Genomic_DNA"/>
</dbReference>
<accession>A0A6C8F8D9</accession>
<proteinExistence type="predicted"/>
<evidence type="ECO:0000313" key="1">
    <source>
        <dbReference type="EMBL" id="EDZ04790.1"/>
    </source>
</evidence>
<reference evidence="1 2" key="1">
    <citation type="journal article" date="2011" name="J. Bacteriol.">
        <title>Comparative genomics of 28 Salmonella enterica isolates: evidence for CRISPR-mediated adaptive sublineage evolution.</title>
        <authorList>
            <person name="Fricke W.F."/>
            <person name="Mammel M.K."/>
            <person name="McDermott P.F."/>
            <person name="Tartera C."/>
            <person name="White D.G."/>
            <person name="Leclerc J.E."/>
            <person name="Ravel J."/>
            <person name="Cebula T.A."/>
        </authorList>
    </citation>
    <scope>NUCLEOTIDE SEQUENCE [LARGE SCALE GENOMIC DNA]</scope>
    <source>
        <strain evidence="1 2">SL491</strain>
    </source>
</reference>
<dbReference type="Proteomes" id="UP000003614">
    <property type="component" value="Unassembled WGS sequence"/>
</dbReference>
<evidence type="ECO:0000313" key="2">
    <source>
        <dbReference type="Proteomes" id="UP000003614"/>
    </source>
</evidence>